<comment type="cofactor">
    <cofactor evidence="1 8">
        <name>Fe(2+)</name>
        <dbReference type="ChEBI" id="CHEBI:29033"/>
    </cofactor>
</comment>
<evidence type="ECO:0000256" key="7">
    <source>
        <dbReference type="PIRSR" id="PIRSR000336-1"/>
    </source>
</evidence>
<dbReference type="GO" id="GO:0006585">
    <property type="term" value="P:dopamine biosynthetic process from tyrosine"/>
    <property type="evidence" value="ECO:0007669"/>
    <property type="project" value="TreeGrafter"/>
</dbReference>
<dbReference type="GO" id="GO:0030424">
    <property type="term" value="C:axon"/>
    <property type="evidence" value="ECO:0007669"/>
    <property type="project" value="TreeGrafter"/>
</dbReference>
<feature type="binding site" evidence="7">
    <location>
        <position position="367"/>
    </location>
    <ligand>
        <name>Fe cation</name>
        <dbReference type="ChEBI" id="CHEBI:24875"/>
    </ligand>
</feature>
<keyword evidence="6" id="KW-0503">Monooxygenase</keyword>
<evidence type="ECO:0000256" key="6">
    <source>
        <dbReference type="ARBA" id="ARBA00023033"/>
    </source>
</evidence>
<dbReference type="Gene3D" id="1.10.800.10">
    <property type="entry name" value="Aromatic amino acid hydroxylase"/>
    <property type="match status" value="1"/>
</dbReference>
<dbReference type="InterPro" id="IPR045865">
    <property type="entry name" value="ACT-like_dom_sf"/>
</dbReference>
<sequence>MNPLFGRRDSLVTQASIDRVQNEELRIRTKLRHRRELERSISFKQLLFKLNDDGVELLKTASDLDQLRISMIVNSVGESLDVLMKLLKLFSEHHIQIFHIETRPDSASQDELEILVGCESKKSTFVNLITNLADEKSVDRIALRKWDAAEKIVEEIWFPKHASDLDNCAHVVVKYEPTEDPKHPGYGDEKYIARRAELNRIANSYKYGNPIPIVEYTEEEHDTWRQAYAMLKQLRPTHTCREYQVNIQRMEDAGVITPNEIPSLRDLSAYIQKRTGFELRPCGGLLSARDFLASLAFRVFQATLYVRHHSAPQHCPEPDVIHEILGHCPMFADPEMAQLSQEIGLLSLGASDSEIERLSTLYWFIIEFGLSKEADGTFKAIGAGLISAYGELQHACSDAPSHEPFDPEVTALRTYEDSEYQPVYFVAESIQDAMERLRKYAKSFKRSVVTVYNPYARTVEQVNRWAHLQDEVQKLRDKVNQLAEYFSETELAHKSPIDNLVNEPNGSTC</sequence>
<comment type="similarity">
    <text evidence="2">Belongs to the biopterin-dependent aromatic amino acid hydroxylase family.</text>
</comment>
<dbReference type="AlphaFoldDB" id="A0A914BYH3"/>
<feature type="domain" description="Biopterin-dependent aromatic amino acid hydroxylase family profile" evidence="9">
    <location>
        <begin position="143"/>
        <end position="490"/>
    </location>
</feature>
<dbReference type="WBParaSite" id="ACRNAN_Path_1289.g5042.t1">
    <property type="protein sequence ID" value="ACRNAN_Path_1289.g5042.t1"/>
    <property type="gene ID" value="ACRNAN_Path_1289.g5042"/>
</dbReference>
<evidence type="ECO:0000313" key="10">
    <source>
        <dbReference type="Proteomes" id="UP000887540"/>
    </source>
</evidence>
<evidence type="ECO:0000256" key="5">
    <source>
        <dbReference type="ARBA" id="ARBA00023004"/>
    </source>
</evidence>
<dbReference type="InterPro" id="IPR036329">
    <property type="entry name" value="Aro-AA_hydroxylase_C_sf"/>
</dbReference>
<dbReference type="GO" id="GO:0043204">
    <property type="term" value="C:perikaryon"/>
    <property type="evidence" value="ECO:0007669"/>
    <property type="project" value="TreeGrafter"/>
</dbReference>
<proteinExistence type="inferred from homology"/>
<dbReference type="Proteomes" id="UP000887540">
    <property type="component" value="Unplaced"/>
</dbReference>
<dbReference type="PANTHER" id="PTHR11473">
    <property type="entry name" value="AROMATIC AMINO ACID HYDROXYLASE"/>
    <property type="match status" value="1"/>
</dbReference>
<dbReference type="InterPro" id="IPR019774">
    <property type="entry name" value="Aromatic-AA_hydroxylase_C"/>
</dbReference>
<feature type="binding site" evidence="7">
    <location>
        <position position="327"/>
    </location>
    <ligand>
        <name>Fe cation</name>
        <dbReference type="ChEBI" id="CHEBI:24875"/>
    </ligand>
</feature>
<reference evidence="11" key="1">
    <citation type="submission" date="2022-11" db="UniProtKB">
        <authorList>
            <consortium name="WormBaseParasite"/>
        </authorList>
    </citation>
    <scope>IDENTIFICATION</scope>
</reference>
<dbReference type="InterPro" id="IPR036951">
    <property type="entry name" value="ArAA_hydroxylase_sf"/>
</dbReference>
<dbReference type="SUPFAM" id="SSF56534">
    <property type="entry name" value="Aromatic aminoacid monoxygenases, catalytic and oligomerization domains"/>
    <property type="match status" value="1"/>
</dbReference>
<keyword evidence="3 7" id="KW-0479">Metal-binding</keyword>
<evidence type="ECO:0000256" key="4">
    <source>
        <dbReference type="ARBA" id="ARBA00023002"/>
    </source>
</evidence>
<dbReference type="PROSITE" id="PS51410">
    <property type="entry name" value="BH4_AAA_HYDROXYL_2"/>
    <property type="match status" value="1"/>
</dbReference>
<dbReference type="PROSITE" id="PS00367">
    <property type="entry name" value="BH4_AAA_HYDROXYL_1"/>
    <property type="match status" value="1"/>
</dbReference>
<dbReference type="InterPro" id="IPR019773">
    <property type="entry name" value="Tyrosine_3-monooxygenase-like"/>
</dbReference>
<evidence type="ECO:0000259" key="9">
    <source>
        <dbReference type="PROSITE" id="PS51410"/>
    </source>
</evidence>
<dbReference type="GO" id="GO:0005506">
    <property type="term" value="F:iron ion binding"/>
    <property type="evidence" value="ECO:0007669"/>
    <property type="project" value="InterPro"/>
</dbReference>
<evidence type="ECO:0000256" key="8">
    <source>
        <dbReference type="PIRSR" id="PIRSR601273-2"/>
    </source>
</evidence>
<dbReference type="InterPro" id="IPR001273">
    <property type="entry name" value="ArAA_hydroxylase"/>
</dbReference>
<dbReference type="SUPFAM" id="SSF55021">
    <property type="entry name" value="ACT-like"/>
    <property type="match status" value="1"/>
</dbReference>
<dbReference type="InterPro" id="IPR018301">
    <property type="entry name" value="ArAA_hydroxylase_Fe/CU_BS"/>
</dbReference>
<dbReference type="PANTHER" id="PTHR11473:SF15">
    <property type="entry name" value="TYROSINE 3-MONOOXYGENASE"/>
    <property type="match status" value="1"/>
</dbReference>
<protein>
    <submittedName>
        <fullName evidence="11">Biopterin-dependent aromatic amino acid hydroxylase family profile domain-containing protein</fullName>
    </submittedName>
</protein>
<evidence type="ECO:0000313" key="11">
    <source>
        <dbReference type="WBParaSite" id="ACRNAN_Path_1289.g5042.t1"/>
    </source>
</evidence>
<evidence type="ECO:0000256" key="2">
    <source>
        <dbReference type="ARBA" id="ARBA00009712"/>
    </source>
</evidence>
<organism evidence="10 11">
    <name type="scientific">Acrobeloides nanus</name>
    <dbReference type="NCBI Taxonomy" id="290746"/>
    <lineage>
        <taxon>Eukaryota</taxon>
        <taxon>Metazoa</taxon>
        <taxon>Ecdysozoa</taxon>
        <taxon>Nematoda</taxon>
        <taxon>Chromadorea</taxon>
        <taxon>Rhabditida</taxon>
        <taxon>Tylenchina</taxon>
        <taxon>Cephalobomorpha</taxon>
        <taxon>Cephaloboidea</taxon>
        <taxon>Cephalobidae</taxon>
        <taxon>Acrobeloides</taxon>
    </lineage>
</organism>
<dbReference type="GO" id="GO:0005737">
    <property type="term" value="C:cytoplasm"/>
    <property type="evidence" value="ECO:0007669"/>
    <property type="project" value="TreeGrafter"/>
</dbReference>
<name>A0A914BYH3_9BILA</name>
<keyword evidence="5 7" id="KW-0408">Iron</keyword>
<dbReference type="Pfam" id="PF00351">
    <property type="entry name" value="Biopterin_H"/>
    <property type="match status" value="1"/>
</dbReference>
<feature type="binding site" evidence="7">
    <location>
        <position position="322"/>
    </location>
    <ligand>
        <name>Fe cation</name>
        <dbReference type="ChEBI" id="CHEBI:24875"/>
    </ligand>
</feature>
<keyword evidence="10" id="KW-1185">Reference proteome</keyword>
<evidence type="ECO:0000256" key="1">
    <source>
        <dbReference type="ARBA" id="ARBA00001954"/>
    </source>
</evidence>
<dbReference type="PRINTS" id="PR00372">
    <property type="entry name" value="FYWHYDRXLASE"/>
</dbReference>
<evidence type="ECO:0000256" key="3">
    <source>
        <dbReference type="ARBA" id="ARBA00022723"/>
    </source>
</evidence>
<dbReference type="GO" id="GO:0004511">
    <property type="term" value="F:tyrosine 3-monooxygenase activity"/>
    <property type="evidence" value="ECO:0007669"/>
    <property type="project" value="TreeGrafter"/>
</dbReference>
<dbReference type="PIRSF" id="PIRSF000336">
    <property type="entry name" value="TH"/>
    <property type="match status" value="1"/>
</dbReference>
<keyword evidence="4" id="KW-0560">Oxidoreductase</keyword>
<accession>A0A914BYH3</accession>